<feature type="region of interest" description="Disordered" evidence="1">
    <location>
        <begin position="1"/>
        <end position="104"/>
    </location>
</feature>
<evidence type="ECO:0000256" key="1">
    <source>
        <dbReference type="SAM" id="MobiDB-lite"/>
    </source>
</evidence>
<accession>A0A392SJ35</accession>
<keyword evidence="3" id="KW-1185">Reference proteome</keyword>
<proteinExistence type="predicted"/>
<feature type="non-terminal residue" evidence="2">
    <location>
        <position position="104"/>
    </location>
</feature>
<evidence type="ECO:0000313" key="2">
    <source>
        <dbReference type="EMBL" id="MCI47876.1"/>
    </source>
</evidence>
<comment type="caution">
    <text evidence="2">The sequence shown here is derived from an EMBL/GenBank/DDBJ whole genome shotgun (WGS) entry which is preliminary data.</text>
</comment>
<dbReference type="Proteomes" id="UP000265520">
    <property type="component" value="Unassembled WGS sequence"/>
</dbReference>
<evidence type="ECO:0000313" key="3">
    <source>
        <dbReference type="Proteomes" id="UP000265520"/>
    </source>
</evidence>
<protein>
    <submittedName>
        <fullName evidence="2">Uncharacterized protein</fullName>
    </submittedName>
</protein>
<name>A0A392SJ35_9FABA</name>
<organism evidence="2 3">
    <name type="scientific">Trifolium medium</name>
    <dbReference type="NCBI Taxonomy" id="97028"/>
    <lineage>
        <taxon>Eukaryota</taxon>
        <taxon>Viridiplantae</taxon>
        <taxon>Streptophyta</taxon>
        <taxon>Embryophyta</taxon>
        <taxon>Tracheophyta</taxon>
        <taxon>Spermatophyta</taxon>
        <taxon>Magnoliopsida</taxon>
        <taxon>eudicotyledons</taxon>
        <taxon>Gunneridae</taxon>
        <taxon>Pentapetalae</taxon>
        <taxon>rosids</taxon>
        <taxon>fabids</taxon>
        <taxon>Fabales</taxon>
        <taxon>Fabaceae</taxon>
        <taxon>Papilionoideae</taxon>
        <taxon>50 kb inversion clade</taxon>
        <taxon>NPAAA clade</taxon>
        <taxon>Hologalegina</taxon>
        <taxon>IRL clade</taxon>
        <taxon>Trifolieae</taxon>
        <taxon>Trifolium</taxon>
    </lineage>
</organism>
<dbReference type="AlphaFoldDB" id="A0A392SJ35"/>
<feature type="compositionally biased region" description="Polar residues" evidence="1">
    <location>
        <begin position="32"/>
        <end position="42"/>
    </location>
</feature>
<dbReference type="EMBL" id="LXQA010378406">
    <property type="protein sequence ID" value="MCI47876.1"/>
    <property type="molecule type" value="Genomic_DNA"/>
</dbReference>
<feature type="compositionally biased region" description="Polar residues" evidence="1">
    <location>
        <begin position="1"/>
        <end position="22"/>
    </location>
</feature>
<feature type="non-terminal residue" evidence="2">
    <location>
        <position position="1"/>
    </location>
</feature>
<reference evidence="2 3" key="1">
    <citation type="journal article" date="2018" name="Front. Plant Sci.">
        <title>Red Clover (Trifolium pratense) and Zigzag Clover (T. medium) - A Picture of Genomic Similarities and Differences.</title>
        <authorList>
            <person name="Dluhosova J."/>
            <person name="Istvanek J."/>
            <person name="Nedelnik J."/>
            <person name="Repkova J."/>
        </authorList>
    </citation>
    <scope>NUCLEOTIDE SEQUENCE [LARGE SCALE GENOMIC DNA]</scope>
    <source>
        <strain evidence="3">cv. 10/8</strain>
        <tissue evidence="2">Leaf</tissue>
    </source>
</reference>
<sequence>GVATASKQANTPSKGKKTSTLAKKSVHYGPPRSSSKVTTSTAKGKKSLKRKEPMSSESEFEEEAVKVTTGGSSRKTVKGKKVPLNVPPAPLDNVSFHFEDGSTK</sequence>